<proteinExistence type="predicted"/>
<reference evidence="2" key="1">
    <citation type="journal article" date="2011" name="Nat. Commun.">
        <title>Effector diversification within compartments of the Leptosphaeria maculans genome affected by Repeat-Induced Point mutations.</title>
        <authorList>
            <person name="Rouxel T."/>
            <person name="Grandaubert J."/>
            <person name="Hane J.K."/>
            <person name="Hoede C."/>
            <person name="van de Wouw A.P."/>
            <person name="Couloux A."/>
            <person name="Dominguez V."/>
            <person name="Anthouard V."/>
            <person name="Bally P."/>
            <person name="Bourras S."/>
            <person name="Cozijnsen A.J."/>
            <person name="Ciuffetti L.M."/>
            <person name="Degrave A."/>
            <person name="Dilmaghani A."/>
            <person name="Duret L."/>
            <person name="Fudal I."/>
            <person name="Goodwin S.B."/>
            <person name="Gout L."/>
            <person name="Glaser N."/>
            <person name="Linglin J."/>
            <person name="Kema G.H.J."/>
            <person name="Lapalu N."/>
            <person name="Lawrence C.B."/>
            <person name="May K."/>
            <person name="Meyer M."/>
            <person name="Ollivier B."/>
            <person name="Poulain J."/>
            <person name="Schoch C.L."/>
            <person name="Simon A."/>
            <person name="Spatafora J.W."/>
            <person name="Stachowiak A."/>
            <person name="Turgeon B.G."/>
            <person name="Tyler B.M."/>
            <person name="Vincent D."/>
            <person name="Weissenbach J."/>
            <person name="Amselem J."/>
            <person name="Quesneville H."/>
            <person name="Oliver R.P."/>
            <person name="Wincker P."/>
            <person name="Balesdent M.-H."/>
            <person name="Howlett B.J."/>
        </authorList>
    </citation>
    <scope>NUCLEOTIDE SEQUENCE [LARGE SCALE GENOMIC DNA]</scope>
    <source>
        <strain evidence="2">JN3 / isolate v23.1.3 / race Av1-4-5-6-7-8</strain>
    </source>
</reference>
<dbReference type="AlphaFoldDB" id="E5A699"/>
<organism evidence="1 2">
    <name type="scientific">Leptosphaeria maculans (strain JN3 / isolate v23.1.3 / race Av1-4-5-6-7-8)</name>
    <name type="common">Blackleg fungus</name>
    <name type="synonym">Phoma lingam</name>
    <dbReference type="NCBI Taxonomy" id="985895"/>
    <lineage>
        <taxon>Eukaryota</taxon>
        <taxon>Fungi</taxon>
        <taxon>Dikarya</taxon>
        <taxon>Ascomycota</taxon>
        <taxon>Pezizomycotina</taxon>
        <taxon>Dothideomycetes</taxon>
        <taxon>Pleosporomycetidae</taxon>
        <taxon>Pleosporales</taxon>
        <taxon>Pleosporineae</taxon>
        <taxon>Leptosphaeriaceae</taxon>
        <taxon>Plenodomus</taxon>
        <taxon>Plenodomus lingam/Leptosphaeria maculans species complex</taxon>
    </lineage>
</organism>
<dbReference type="HOGENOM" id="CLU_888698_0_0_1"/>
<gene>
    <name evidence="1" type="ORF">LEMA_P083830.1</name>
</gene>
<protein>
    <submittedName>
        <fullName evidence="1">Uncharacterized protein</fullName>
    </submittedName>
</protein>
<dbReference type="EMBL" id="FP929135">
    <property type="protein sequence ID" value="CBX99144.1"/>
    <property type="molecule type" value="Genomic_DNA"/>
</dbReference>
<dbReference type="OrthoDB" id="3800364at2759"/>
<accession>E5A699</accession>
<dbReference type="InParanoid" id="E5A699"/>
<keyword evidence="2" id="KW-1185">Reference proteome</keyword>
<dbReference type="VEuPathDB" id="FungiDB:LEMA_P083830.1"/>
<dbReference type="GeneID" id="13282518"/>
<sequence length="313" mass="34787">MSWSHSTETVSFNSASFRRMYATELDELPDLSSRKSVESTISERLDTLLQILRDANMIDRERLSIGEFLAGIGLSIDGVGLGPPGCRSSRDQPVCNTASNASNNLNEYWPCLTISTSTATQADPESPRLQIFIEKATLGAYECSWETDSESKWSDDLDRQQMADVPKKHHGHIPNNATVDMTRPVHCSEGSRKNMALLFDGLYQPSMHNSVNSVGDERHDMEYVKTADNQRTRHDMTIVRSPSASLDSPMLSPALATVRSRVDMAEVNSIMPYKTTVKTNRASQSLATEKENVADEVLPKDPFRSLVGLARMK</sequence>
<evidence type="ECO:0000313" key="1">
    <source>
        <dbReference type="EMBL" id="CBX99144.1"/>
    </source>
</evidence>
<name>E5A699_LEPMJ</name>
<dbReference type="Proteomes" id="UP000002668">
    <property type="component" value="Genome"/>
</dbReference>
<evidence type="ECO:0000313" key="2">
    <source>
        <dbReference type="Proteomes" id="UP000002668"/>
    </source>
</evidence>